<dbReference type="EMBL" id="SMFN01000021">
    <property type="protein sequence ID" value="TDE01362.1"/>
    <property type="molecule type" value="Genomic_DNA"/>
</dbReference>
<dbReference type="AlphaFoldDB" id="A0A4R5CLX6"/>
<comment type="caution">
    <text evidence="1">The sequence shown here is derived from an EMBL/GenBank/DDBJ whole genome shotgun (WGS) entry which is preliminary data.</text>
</comment>
<proteinExistence type="predicted"/>
<dbReference type="Proteomes" id="UP000294644">
    <property type="component" value="Unassembled WGS sequence"/>
</dbReference>
<accession>A0A4R5CLX6</accession>
<evidence type="ECO:0000313" key="2">
    <source>
        <dbReference type="Proteomes" id="UP000294644"/>
    </source>
</evidence>
<organism evidence="1 2">
    <name type="scientific">Flavobacterium sandaracinum</name>
    <dbReference type="NCBI Taxonomy" id="2541733"/>
    <lineage>
        <taxon>Bacteria</taxon>
        <taxon>Pseudomonadati</taxon>
        <taxon>Bacteroidota</taxon>
        <taxon>Flavobacteriia</taxon>
        <taxon>Flavobacteriales</taxon>
        <taxon>Flavobacteriaceae</taxon>
        <taxon>Flavobacterium</taxon>
    </lineage>
</organism>
<dbReference type="RefSeq" id="WP_132067195.1">
    <property type="nucleotide sequence ID" value="NZ_SMFN01000021.1"/>
</dbReference>
<evidence type="ECO:0000313" key="1">
    <source>
        <dbReference type="EMBL" id="TDE01362.1"/>
    </source>
</evidence>
<reference evidence="1 2" key="1">
    <citation type="submission" date="2019-03" db="EMBL/GenBank/DDBJ databases">
        <title>Flavobacterium LB-D12 sp. nov., isolated from arctic soil.</title>
        <authorList>
            <person name="Chaudhary D.K."/>
        </authorList>
    </citation>
    <scope>NUCLEOTIDE SEQUENCE [LARGE SCALE GENOMIC DNA]</scope>
    <source>
        <strain evidence="1 2">LB-D12</strain>
    </source>
</reference>
<protein>
    <submittedName>
        <fullName evidence="1">Uncharacterized protein</fullName>
    </submittedName>
</protein>
<keyword evidence="2" id="KW-1185">Reference proteome</keyword>
<gene>
    <name evidence="1" type="ORF">E0F91_14640</name>
</gene>
<name>A0A4R5CLX6_9FLAO</name>
<sequence>MFYVITQNATTEKVGYLKYIPDTPIDHLNINTFSEKVGRILVSSLSKNGLNKYEIMILGRAEGLEKFISNSAQKIIDLIINFQNSNPQCQ</sequence>
<dbReference type="OrthoDB" id="1190041at2"/>